<evidence type="ECO:0000313" key="2">
    <source>
        <dbReference type="EMBL" id="KAK5965154.1"/>
    </source>
</evidence>
<dbReference type="Pfam" id="PF10317">
    <property type="entry name" value="7TM_GPCR_Srd"/>
    <property type="match status" value="1"/>
</dbReference>
<keyword evidence="1" id="KW-0472">Membrane</keyword>
<dbReference type="SUPFAM" id="SSF81321">
    <property type="entry name" value="Family A G protein-coupled receptor-like"/>
    <property type="match status" value="1"/>
</dbReference>
<dbReference type="Proteomes" id="UP001331761">
    <property type="component" value="Unassembled WGS sequence"/>
</dbReference>
<proteinExistence type="predicted"/>
<organism evidence="2 3">
    <name type="scientific">Trichostrongylus colubriformis</name>
    <name type="common">Black scour worm</name>
    <dbReference type="NCBI Taxonomy" id="6319"/>
    <lineage>
        <taxon>Eukaryota</taxon>
        <taxon>Metazoa</taxon>
        <taxon>Ecdysozoa</taxon>
        <taxon>Nematoda</taxon>
        <taxon>Chromadorea</taxon>
        <taxon>Rhabditida</taxon>
        <taxon>Rhabditina</taxon>
        <taxon>Rhabditomorpha</taxon>
        <taxon>Strongyloidea</taxon>
        <taxon>Trichostrongylidae</taxon>
        <taxon>Trichostrongylus</taxon>
    </lineage>
</organism>
<feature type="transmembrane region" description="Helical" evidence="1">
    <location>
        <begin position="81"/>
        <end position="101"/>
    </location>
</feature>
<dbReference type="EMBL" id="WIXE01024945">
    <property type="protein sequence ID" value="KAK5965154.1"/>
    <property type="molecule type" value="Genomic_DNA"/>
</dbReference>
<comment type="caution">
    <text evidence="2">The sequence shown here is derived from an EMBL/GenBank/DDBJ whole genome shotgun (WGS) entry which is preliminary data.</text>
</comment>
<dbReference type="AlphaFoldDB" id="A0AAN8EX81"/>
<gene>
    <name evidence="2" type="ORF">GCK32_001018</name>
</gene>
<evidence type="ECO:0000256" key="1">
    <source>
        <dbReference type="SAM" id="Phobius"/>
    </source>
</evidence>
<sequence length="165" mass="18791">MVHRYRMMKDGQMSTTGLLLILAVVVILPALLMILPYINPPNFHIIMEETIREHASLNPEKYGEFGGTPAPSDPFQATSSIISLVTAVTCPILMLYIRRLILKTLSSSYHQYTSKTVHSSRMFLKALTVQAMVPILCFMPINVRMHSNEIHCIYSTRQQSLVLWR</sequence>
<evidence type="ECO:0008006" key="4">
    <source>
        <dbReference type="Google" id="ProtNLM"/>
    </source>
</evidence>
<protein>
    <recommendedName>
        <fullName evidence="4">G-protein coupled receptors family 1 profile domain-containing protein</fullName>
    </recommendedName>
</protein>
<accession>A0AAN8EX81</accession>
<feature type="transmembrane region" description="Helical" evidence="1">
    <location>
        <begin position="16"/>
        <end position="38"/>
    </location>
</feature>
<dbReference type="InterPro" id="IPR019421">
    <property type="entry name" value="7TM_GPCR_serpentine_rcpt_Srd"/>
</dbReference>
<keyword evidence="1" id="KW-0812">Transmembrane</keyword>
<keyword evidence="3" id="KW-1185">Reference proteome</keyword>
<reference evidence="2 3" key="1">
    <citation type="submission" date="2019-10" db="EMBL/GenBank/DDBJ databases">
        <title>Assembly and Annotation for the nematode Trichostrongylus colubriformis.</title>
        <authorList>
            <person name="Martin J."/>
        </authorList>
    </citation>
    <scope>NUCLEOTIDE SEQUENCE [LARGE SCALE GENOMIC DNA]</scope>
    <source>
        <strain evidence="2">G859</strain>
        <tissue evidence="2">Whole worm</tissue>
    </source>
</reference>
<evidence type="ECO:0000313" key="3">
    <source>
        <dbReference type="Proteomes" id="UP001331761"/>
    </source>
</evidence>
<keyword evidence="1" id="KW-1133">Transmembrane helix</keyword>
<name>A0AAN8EX81_TRICO</name>